<dbReference type="InterPro" id="IPR027417">
    <property type="entry name" value="P-loop_NTPase"/>
</dbReference>
<dbReference type="AlphaFoldDB" id="A0A1X7KB40"/>
<dbReference type="FunFam" id="1.10.3710.10:FF:000004">
    <property type="entry name" value="Putative ATPase, AAA family"/>
    <property type="match status" value="1"/>
</dbReference>
<dbReference type="InterPro" id="IPR003593">
    <property type="entry name" value="AAA+_ATPase"/>
</dbReference>
<dbReference type="GO" id="GO:0006261">
    <property type="term" value="P:DNA-templated DNA replication"/>
    <property type="evidence" value="ECO:0007669"/>
    <property type="project" value="TreeGrafter"/>
</dbReference>
<proteinExistence type="inferred from homology"/>
<reference evidence="9" key="1">
    <citation type="submission" date="2017-04" db="EMBL/GenBank/DDBJ databases">
        <authorList>
            <person name="Varghese N."/>
            <person name="Submissions S."/>
        </authorList>
    </citation>
    <scope>NUCLEOTIDE SEQUENCE [LARGE SCALE GENOMIC DNA]</scope>
    <source>
        <strain evidence="9">DSM 19835</strain>
    </source>
</reference>
<keyword evidence="4" id="KW-0235">DNA replication</keyword>
<dbReference type="GO" id="GO:0016887">
    <property type="term" value="F:ATP hydrolysis activity"/>
    <property type="evidence" value="ECO:0007669"/>
    <property type="project" value="InterPro"/>
</dbReference>
<keyword evidence="5" id="KW-0547">Nucleotide-binding</keyword>
<dbReference type="GO" id="GO:0005524">
    <property type="term" value="F:ATP binding"/>
    <property type="evidence" value="ECO:0007669"/>
    <property type="project" value="UniProtKB-KW"/>
</dbReference>
<dbReference type="Pfam" id="PF12002">
    <property type="entry name" value="MgsA_C"/>
    <property type="match status" value="1"/>
</dbReference>
<evidence type="ECO:0000256" key="2">
    <source>
        <dbReference type="ARBA" id="ARBA00008959"/>
    </source>
</evidence>
<dbReference type="GO" id="GO:0000731">
    <property type="term" value="P:DNA synthesis involved in DNA repair"/>
    <property type="evidence" value="ECO:0007669"/>
    <property type="project" value="TreeGrafter"/>
</dbReference>
<evidence type="ECO:0000256" key="6">
    <source>
        <dbReference type="ARBA" id="ARBA00022840"/>
    </source>
</evidence>
<dbReference type="PANTHER" id="PTHR13779:SF7">
    <property type="entry name" value="ATPASE WRNIP1"/>
    <property type="match status" value="1"/>
</dbReference>
<dbReference type="Pfam" id="PF16193">
    <property type="entry name" value="AAA_assoc_2"/>
    <property type="match status" value="1"/>
</dbReference>
<comment type="function">
    <text evidence="1">DNA-dependent ATPase that plays important roles in cellular responses to stalled DNA replication processes.</text>
</comment>
<evidence type="ECO:0000256" key="4">
    <source>
        <dbReference type="ARBA" id="ARBA00022705"/>
    </source>
</evidence>
<evidence type="ECO:0000256" key="5">
    <source>
        <dbReference type="ARBA" id="ARBA00022741"/>
    </source>
</evidence>
<evidence type="ECO:0000259" key="7">
    <source>
        <dbReference type="SMART" id="SM00382"/>
    </source>
</evidence>
<feature type="domain" description="AAA+ ATPase" evidence="7">
    <location>
        <begin position="44"/>
        <end position="162"/>
    </location>
</feature>
<dbReference type="GO" id="GO:0017116">
    <property type="term" value="F:single-stranded DNA helicase activity"/>
    <property type="evidence" value="ECO:0007669"/>
    <property type="project" value="TreeGrafter"/>
</dbReference>
<dbReference type="Gene3D" id="1.10.3710.10">
    <property type="entry name" value="DNA polymerase III clamp loader subunits, C-terminal domain"/>
    <property type="match status" value="1"/>
</dbReference>
<dbReference type="FunFam" id="3.40.50.300:FF:000137">
    <property type="entry name" value="Replication-associated recombination protein A"/>
    <property type="match status" value="1"/>
</dbReference>
<dbReference type="SUPFAM" id="SSF52540">
    <property type="entry name" value="P-loop containing nucleoside triphosphate hydrolases"/>
    <property type="match status" value="1"/>
</dbReference>
<dbReference type="InterPro" id="IPR032423">
    <property type="entry name" value="AAA_assoc_2"/>
</dbReference>
<keyword evidence="6" id="KW-0067">ATP-binding</keyword>
<dbReference type="Gene3D" id="1.10.8.60">
    <property type="match status" value="1"/>
</dbReference>
<dbReference type="EMBL" id="FXAO01000005">
    <property type="protein sequence ID" value="SMG38413.1"/>
    <property type="molecule type" value="Genomic_DNA"/>
</dbReference>
<dbReference type="Gene3D" id="3.40.50.300">
    <property type="entry name" value="P-loop containing nucleotide triphosphate hydrolases"/>
    <property type="match status" value="1"/>
</dbReference>
<name>A0A1X7KB40_9FLAO</name>
<dbReference type="InterPro" id="IPR051314">
    <property type="entry name" value="AAA_ATPase_RarA/MGS1/WRNIP1"/>
</dbReference>
<dbReference type="STRING" id="188872.SAMN03080602_02742"/>
<evidence type="ECO:0000256" key="1">
    <source>
        <dbReference type="ARBA" id="ARBA00002393"/>
    </source>
</evidence>
<dbReference type="GO" id="GO:0008047">
    <property type="term" value="F:enzyme activator activity"/>
    <property type="evidence" value="ECO:0007669"/>
    <property type="project" value="TreeGrafter"/>
</dbReference>
<gene>
    <name evidence="8" type="ORF">SAMN03080602_02742</name>
</gene>
<evidence type="ECO:0000313" key="8">
    <source>
        <dbReference type="EMBL" id="SMG38413.1"/>
    </source>
</evidence>
<evidence type="ECO:0000256" key="3">
    <source>
        <dbReference type="ARBA" id="ARBA00020776"/>
    </source>
</evidence>
<dbReference type="CDD" id="cd18139">
    <property type="entry name" value="HLD_clamp_RarA"/>
    <property type="match status" value="1"/>
</dbReference>
<dbReference type="FunFam" id="1.20.272.10:FF:000001">
    <property type="entry name" value="Putative AAA family ATPase"/>
    <property type="match status" value="1"/>
</dbReference>
<comment type="similarity">
    <text evidence="2">Belongs to the AAA ATPase family. RarA/MGS1/WRNIP1 subfamily.</text>
</comment>
<protein>
    <recommendedName>
        <fullName evidence="3">Replication-associated recombination protein A</fullName>
    </recommendedName>
</protein>
<dbReference type="InterPro" id="IPR008921">
    <property type="entry name" value="DNA_pol3_clamp-load_cplx_C"/>
</dbReference>
<dbReference type="PANTHER" id="PTHR13779">
    <property type="entry name" value="WERNER HELICASE-INTERACTING PROTEIN 1 FAMILY MEMBER"/>
    <property type="match status" value="1"/>
</dbReference>
<dbReference type="GO" id="GO:0003677">
    <property type="term" value="F:DNA binding"/>
    <property type="evidence" value="ECO:0007669"/>
    <property type="project" value="InterPro"/>
</dbReference>
<dbReference type="SMART" id="SM00382">
    <property type="entry name" value="AAA"/>
    <property type="match status" value="1"/>
</dbReference>
<dbReference type="Gene3D" id="1.20.272.10">
    <property type="match status" value="1"/>
</dbReference>
<dbReference type="Pfam" id="PF00004">
    <property type="entry name" value="AAA"/>
    <property type="match status" value="1"/>
</dbReference>
<evidence type="ECO:0000313" key="9">
    <source>
        <dbReference type="Proteomes" id="UP000193420"/>
    </source>
</evidence>
<sequence>MSYFCPMNEPLAERVRPKTLEDYISQNHLVGENGSLTHQIKKGILPSLILWGPPGTGKTTLANIIAQESGRPFYTLSAISSGVKDVREVIEKAKQSGGLFTTKNPILFIDEIHRFSKSQQDSLLGAVEKGWVTLIGATTENPSFEVIPALLSRCQVYILNPFGKEDLEAMLQRAMEEDKYLKTKKIKLKETEALLRLSGGDGRKLLNIFELIINSEETDTVTITDNLVLSKIQKNTVLYDKTGEQHYDIISAFIKSIRGSDPNAAVYWLARMIEGGEDVKFIARRLLILASEDIGNANPTALVMANTTFQAVTTIGYPEARIILSQCVIYLATSAKSNASYMAINKAQQTVKQTGDLSVPLALRNAPTKLMKDLGYGEDYKYAHDYENNFVAEEFMPKEVAKTSFYRPGNNQRENAIKDFLKKRWKDKYDF</sequence>
<organism evidence="8 9">
    <name type="scientific">Arenibacter troitsensis</name>
    <dbReference type="NCBI Taxonomy" id="188872"/>
    <lineage>
        <taxon>Bacteria</taxon>
        <taxon>Pseudomonadati</taxon>
        <taxon>Bacteroidota</taxon>
        <taxon>Flavobacteriia</taxon>
        <taxon>Flavobacteriales</taxon>
        <taxon>Flavobacteriaceae</taxon>
        <taxon>Arenibacter</taxon>
    </lineage>
</organism>
<dbReference type="Proteomes" id="UP000193420">
    <property type="component" value="Unassembled WGS sequence"/>
</dbReference>
<dbReference type="InterPro" id="IPR021886">
    <property type="entry name" value="MgsA_C"/>
</dbReference>
<accession>A0A1X7KB40</accession>
<dbReference type="InterPro" id="IPR003959">
    <property type="entry name" value="ATPase_AAA_core"/>
</dbReference>
<keyword evidence="9" id="KW-1185">Reference proteome</keyword>
<dbReference type="CDD" id="cd00009">
    <property type="entry name" value="AAA"/>
    <property type="match status" value="1"/>
</dbReference>
<dbReference type="SUPFAM" id="SSF48019">
    <property type="entry name" value="post-AAA+ oligomerization domain-like"/>
    <property type="match status" value="1"/>
</dbReference>